<sequence length="215" mass="22432">MSDSANFVRALPTNLRLDILEARLRAAKAPLATALQTSGENFVGTDVAAEQTKYANLVAEKDELVDAVLEEAENFLGLNFGSIIGTIGKVTGTIAGAAGKAISIAEKIGPIVQKVTQAKDVLQGISGALAGSSNFTEDKAQAEQIVATIQKADELDAALAQVQGGLKALEDHKKALMTPESFTEGEPEAENFLPIVFGAIQAVSTVVGIVKTLRK</sequence>
<organism evidence="1 2">
    <name type="scientific">Agrocybe chaxingu</name>
    <dbReference type="NCBI Taxonomy" id="84603"/>
    <lineage>
        <taxon>Eukaryota</taxon>
        <taxon>Fungi</taxon>
        <taxon>Dikarya</taxon>
        <taxon>Basidiomycota</taxon>
        <taxon>Agaricomycotina</taxon>
        <taxon>Agaricomycetes</taxon>
        <taxon>Agaricomycetidae</taxon>
        <taxon>Agaricales</taxon>
        <taxon>Agaricineae</taxon>
        <taxon>Strophariaceae</taxon>
        <taxon>Agrocybe</taxon>
    </lineage>
</organism>
<dbReference type="EMBL" id="JANKHO010000300">
    <property type="protein sequence ID" value="KAJ3511844.1"/>
    <property type="molecule type" value="Genomic_DNA"/>
</dbReference>
<evidence type="ECO:0000313" key="2">
    <source>
        <dbReference type="Proteomes" id="UP001148786"/>
    </source>
</evidence>
<keyword evidence="2" id="KW-1185">Reference proteome</keyword>
<protein>
    <submittedName>
        <fullName evidence="1">Uncharacterized protein</fullName>
    </submittedName>
</protein>
<proteinExistence type="predicted"/>
<reference evidence="1" key="1">
    <citation type="submission" date="2022-07" db="EMBL/GenBank/DDBJ databases">
        <title>Genome Sequence of Agrocybe chaxingu.</title>
        <authorList>
            <person name="Buettner E."/>
        </authorList>
    </citation>
    <scope>NUCLEOTIDE SEQUENCE</scope>
    <source>
        <strain evidence="1">MP-N11</strain>
    </source>
</reference>
<evidence type="ECO:0000313" key="1">
    <source>
        <dbReference type="EMBL" id="KAJ3511844.1"/>
    </source>
</evidence>
<name>A0A9W8K3Y5_9AGAR</name>
<dbReference type="OrthoDB" id="10427474at2759"/>
<comment type="caution">
    <text evidence="1">The sequence shown here is derived from an EMBL/GenBank/DDBJ whole genome shotgun (WGS) entry which is preliminary data.</text>
</comment>
<accession>A0A9W8K3Y5</accession>
<dbReference type="Proteomes" id="UP001148786">
    <property type="component" value="Unassembled WGS sequence"/>
</dbReference>
<gene>
    <name evidence="1" type="ORF">NLJ89_g3865</name>
</gene>
<dbReference type="AlphaFoldDB" id="A0A9W8K3Y5"/>